<keyword evidence="2" id="KW-1185">Reference proteome</keyword>
<name>A0AAV4SHZ2_9ARAC</name>
<sequence>MRRTRRSTLPVPFLKKRKPPPSLFSALKGKREEHRCYRKRQVLFSERGVVQQQKHIRLCPFPDIGNKTWVSGGLNRHCFIQWGIQNRMFQSGGEVLVTERNKNRELLFEMRDWLAGLIPESLHYI</sequence>
<organism evidence="1 2">
    <name type="scientific">Caerostris darwini</name>
    <dbReference type="NCBI Taxonomy" id="1538125"/>
    <lineage>
        <taxon>Eukaryota</taxon>
        <taxon>Metazoa</taxon>
        <taxon>Ecdysozoa</taxon>
        <taxon>Arthropoda</taxon>
        <taxon>Chelicerata</taxon>
        <taxon>Arachnida</taxon>
        <taxon>Araneae</taxon>
        <taxon>Araneomorphae</taxon>
        <taxon>Entelegynae</taxon>
        <taxon>Araneoidea</taxon>
        <taxon>Araneidae</taxon>
        <taxon>Caerostris</taxon>
    </lineage>
</organism>
<gene>
    <name evidence="1" type="ORF">CDAR_412821</name>
</gene>
<reference evidence="1 2" key="1">
    <citation type="submission" date="2021-06" db="EMBL/GenBank/DDBJ databases">
        <title>Caerostris darwini draft genome.</title>
        <authorList>
            <person name="Kono N."/>
            <person name="Arakawa K."/>
        </authorList>
    </citation>
    <scope>NUCLEOTIDE SEQUENCE [LARGE SCALE GENOMIC DNA]</scope>
</reference>
<evidence type="ECO:0000313" key="2">
    <source>
        <dbReference type="Proteomes" id="UP001054837"/>
    </source>
</evidence>
<comment type="caution">
    <text evidence="1">The sequence shown here is derived from an EMBL/GenBank/DDBJ whole genome shotgun (WGS) entry which is preliminary data.</text>
</comment>
<dbReference type="AlphaFoldDB" id="A0AAV4SHZ2"/>
<evidence type="ECO:0000313" key="1">
    <source>
        <dbReference type="EMBL" id="GIY32589.1"/>
    </source>
</evidence>
<protein>
    <submittedName>
        <fullName evidence="1">Uncharacterized protein</fullName>
    </submittedName>
</protein>
<proteinExistence type="predicted"/>
<accession>A0AAV4SHZ2</accession>
<dbReference type="Proteomes" id="UP001054837">
    <property type="component" value="Unassembled WGS sequence"/>
</dbReference>
<dbReference type="EMBL" id="BPLQ01007823">
    <property type="protein sequence ID" value="GIY32589.1"/>
    <property type="molecule type" value="Genomic_DNA"/>
</dbReference>